<proteinExistence type="predicted"/>
<accession>A0A5J4TFE1</accession>
<dbReference type="Proteomes" id="UP000324800">
    <property type="component" value="Unassembled WGS sequence"/>
</dbReference>
<evidence type="ECO:0000313" key="2">
    <source>
        <dbReference type="EMBL" id="KAA6357174.1"/>
    </source>
</evidence>
<gene>
    <name evidence="2" type="ORF">EZS28_047299</name>
</gene>
<organism evidence="2 3">
    <name type="scientific">Streblomastix strix</name>
    <dbReference type="NCBI Taxonomy" id="222440"/>
    <lineage>
        <taxon>Eukaryota</taxon>
        <taxon>Metamonada</taxon>
        <taxon>Preaxostyla</taxon>
        <taxon>Oxymonadida</taxon>
        <taxon>Streblomastigidae</taxon>
        <taxon>Streblomastix</taxon>
    </lineage>
</organism>
<evidence type="ECO:0000313" key="3">
    <source>
        <dbReference type="Proteomes" id="UP000324800"/>
    </source>
</evidence>
<protein>
    <submittedName>
        <fullName evidence="2">Uncharacterized protein</fullName>
    </submittedName>
</protein>
<feature type="region of interest" description="Disordered" evidence="1">
    <location>
        <begin position="1"/>
        <end position="23"/>
    </location>
</feature>
<reference evidence="2 3" key="1">
    <citation type="submission" date="2019-03" db="EMBL/GenBank/DDBJ databases">
        <title>Single cell metagenomics reveals metabolic interactions within the superorganism composed of flagellate Streblomastix strix and complex community of Bacteroidetes bacteria on its surface.</title>
        <authorList>
            <person name="Treitli S.C."/>
            <person name="Kolisko M."/>
            <person name="Husnik F."/>
            <person name="Keeling P."/>
            <person name="Hampl V."/>
        </authorList>
    </citation>
    <scope>NUCLEOTIDE SEQUENCE [LARGE SCALE GENOMIC DNA]</scope>
    <source>
        <strain evidence="2">ST1C</strain>
    </source>
</reference>
<sequence length="108" mass="12866">MYQAERLKHNVKTQKTKVQQDPQRIKNPFRSKAKDKSEIVQDIKLKPLKKYQRPYFSPELGSWCRSVRCCHTETTSSVDKFDSPFSQCWQTLRSIRTHQKYGFLISQL</sequence>
<dbReference type="EMBL" id="SNRW01031808">
    <property type="protein sequence ID" value="KAA6357174.1"/>
    <property type="molecule type" value="Genomic_DNA"/>
</dbReference>
<comment type="caution">
    <text evidence="2">The sequence shown here is derived from an EMBL/GenBank/DDBJ whole genome shotgun (WGS) entry which is preliminary data.</text>
</comment>
<evidence type="ECO:0000256" key="1">
    <source>
        <dbReference type="SAM" id="MobiDB-lite"/>
    </source>
</evidence>
<name>A0A5J4TFE1_9EUKA</name>
<dbReference type="AlphaFoldDB" id="A0A5J4TFE1"/>